<evidence type="ECO:0000313" key="4">
    <source>
        <dbReference type="Proteomes" id="UP000620124"/>
    </source>
</evidence>
<gene>
    <name evidence="3" type="ORF">MVEN_00757300</name>
</gene>
<dbReference type="Proteomes" id="UP000620124">
    <property type="component" value="Unassembled WGS sequence"/>
</dbReference>
<comment type="caution">
    <text evidence="3">The sequence shown here is derived from an EMBL/GenBank/DDBJ whole genome shotgun (WGS) entry which is preliminary data.</text>
</comment>
<sequence length="1026" mass="114078">MGSFQMVSVFAVCLIATQNVWAFQGHNGGWVNAWTSMPQLTESASLPPAPFNGSSSVFFNSTIRQTFHMSIGGDEIRVRFSNAFGVNDLQITAATVALPVGGVSGASEIIPTTLKTLTFSGSESFIVPNGALVVSDPIAFPIESQQTITVTVYLAQGQDGFFHHLAPWQSRNNLDFVRLAHWYFVSAVETFSATASAFVVLGDSLTDGDGSDTDKNNRWPDLLLARMQKDSATSQISVNNQAAAGNRLLADRHLGANVLSRIDRDVLSQSGVKYVMIFEGVNDIGLEAATTEVQTMIGDRLIAAFKQIVTRVHAAGIPIFAATITPFNAPANTTIQTNSSPVREVTRQRVNAFIRTSGIFDAVIDFDKVVADPAIPSQLSPTFNSGDFLHPSVAGYTALAAAFPLDLFERFSEGVESIYEEPKPLPVSRHDYGTRYPVFKEPASLSVRAQPEVYAWIKFLGLFILFFAPALVVFWPVRFLMLQARSKVSDEPFFIHEDAQRLLRHRHNFATAAKMWGALPRRLAFQHSSSMPLEYFDCGTCLRLNQRPLVFGSPRLSSVENEVKVLIAAAEANIERLTVQIRELSLMRDRERSILASLRLMVVPIGKLPTELLAEIFKIAVHTPVFSPTYKAASLYSTLYGNKSGTALEKVLCLSQVSPYWRQIVLNTPQLWAEGVLDIDLVSLTRDDKSSLSKAVARIIIPSAQRWKNLHIDLPSFDHFNHLPPGTFEVVEHLFIEDFSKQTDVILGFHASPCLRNFTLRSRDSAPLIHLFHLPWSQLTHLDVKDVSLGSCRRVLLQCNNIVWARIDTSYEWDLNSGTRAVPVVVLPFLDRLILAFHKIPNSQQVHGMEAFLEVLGAPSLKTLNLKFDGNAIDPWPAEVFSQFQSRSPKIEEITLYFGSVDRSQLLALLRQSPDLTTLKLQHCWDCIDDHFWDALRYDDADNAPLVPKLQHIFMESIGSAFTEASFEAAIRSRWWKDDQHGSTPRVSRLKTVSVAHYDDGMGNFEDAFVAQMQDLVAEGLGLDLP</sequence>
<evidence type="ECO:0000256" key="1">
    <source>
        <dbReference type="SAM" id="Phobius"/>
    </source>
</evidence>
<dbReference type="EMBL" id="JACAZI010000005">
    <property type="protein sequence ID" value="KAF7360280.1"/>
    <property type="molecule type" value="Genomic_DNA"/>
</dbReference>
<protein>
    <submittedName>
        <fullName evidence="3">Extracellular GDSL-like lipase/acylhydrolase</fullName>
    </submittedName>
</protein>
<dbReference type="PANTHER" id="PTHR43784">
    <property type="entry name" value="GDSL-LIKE LIPASE/ACYLHYDROLASE, PUTATIVE (AFU_ORTHOLOGUE AFUA_2G00820)-RELATED"/>
    <property type="match status" value="1"/>
</dbReference>
<evidence type="ECO:0000313" key="3">
    <source>
        <dbReference type="EMBL" id="KAF7360280.1"/>
    </source>
</evidence>
<dbReference type="InterPro" id="IPR053140">
    <property type="entry name" value="GDSL_Rv0518-like"/>
</dbReference>
<dbReference type="CDD" id="cd01830">
    <property type="entry name" value="XynE_like"/>
    <property type="match status" value="1"/>
</dbReference>
<keyword evidence="4" id="KW-1185">Reference proteome</keyword>
<organism evidence="3 4">
    <name type="scientific">Mycena venus</name>
    <dbReference type="NCBI Taxonomy" id="2733690"/>
    <lineage>
        <taxon>Eukaryota</taxon>
        <taxon>Fungi</taxon>
        <taxon>Dikarya</taxon>
        <taxon>Basidiomycota</taxon>
        <taxon>Agaricomycotina</taxon>
        <taxon>Agaricomycetes</taxon>
        <taxon>Agaricomycetidae</taxon>
        <taxon>Agaricales</taxon>
        <taxon>Marasmiineae</taxon>
        <taxon>Mycenaceae</taxon>
        <taxon>Mycena</taxon>
    </lineage>
</organism>
<keyword evidence="1" id="KW-0472">Membrane</keyword>
<feature type="chain" id="PRO_5034954548" evidence="2">
    <location>
        <begin position="23"/>
        <end position="1026"/>
    </location>
</feature>
<evidence type="ECO:0000256" key="2">
    <source>
        <dbReference type="SAM" id="SignalP"/>
    </source>
</evidence>
<dbReference type="Gene3D" id="3.40.50.1110">
    <property type="entry name" value="SGNH hydrolase"/>
    <property type="match status" value="1"/>
</dbReference>
<dbReference type="Gene3D" id="3.80.10.10">
    <property type="entry name" value="Ribonuclease Inhibitor"/>
    <property type="match status" value="1"/>
</dbReference>
<dbReference type="GO" id="GO:0016788">
    <property type="term" value="F:hydrolase activity, acting on ester bonds"/>
    <property type="evidence" value="ECO:0007669"/>
    <property type="project" value="InterPro"/>
</dbReference>
<keyword evidence="1" id="KW-1133">Transmembrane helix</keyword>
<keyword evidence="2" id="KW-0732">Signal</keyword>
<reference evidence="3" key="1">
    <citation type="submission" date="2020-05" db="EMBL/GenBank/DDBJ databases">
        <title>Mycena genomes resolve the evolution of fungal bioluminescence.</title>
        <authorList>
            <person name="Tsai I.J."/>
        </authorList>
    </citation>
    <scope>NUCLEOTIDE SEQUENCE</scope>
    <source>
        <strain evidence="3">CCC161011</strain>
    </source>
</reference>
<feature type="transmembrane region" description="Helical" evidence="1">
    <location>
        <begin position="453"/>
        <end position="477"/>
    </location>
</feature>
<name>A0A8H7D3N2_9AGAR</name>
<dbReference type="InterPro" id="IPR036514">
    <property type="entry name" value="SGNH_hydro_sf"/>
</dbReference>
<dbReference type="SUPFAM" id="SSF52047">
    <property type="entry name" value="RNI-like"/>
    <property type="match status" value="1"/>
</dbReference>
<dbReference type="InterPro" id="IPR001087">
    <property type="entry name" value="GDSL"/>
</dbReference>
<keyword evidence="3" id="KW-0378">Hydrolase</keyword>
<dbReference type="InterPro" id="IPR032675">
    <property type="entry name" value="LRR_dom_sf"/>
</dbReference>
<dbReference type="SUPFAM" id="SSF52266">
    <property type="entry name" value="SGNH hydrolase"/>
    <property type="match status" value="1"/>
</dbReference>
<accession>A0A8H7D3N2</accession>
<proteinExistence type="predicted"/>
<keyword evidence="1" id="KW-0812">Transmembrane</keyword>
<feature type="signal peptide" evidence="2">
    <location>
        <begin position="1"/>
        <end position="22"/>
    </location>
</feature>
<dbReference type="Pfam" id="PF00657">
    <property type="entry name" value="Lipase_GDSL"/>
    <property type="match status" value="1"/>
</dbReference>
<dbReference type="PANTHER" id="PTHR43784:SF3">
    <property type="entry name" value="GDSL FAMILY LIPASE"/>
    <property type="match status" value="1"/>
</dbReference>
<dbReference type="AlphaFoldDB" id="A0A8H7D3N2"/>
<dbReference type="OrthoDB" id="10071171at2759"/>